<dbReference type="InterPro" id="IPR001810">
    <property type="entry name" value="F-box_dom"/>
</dbReference>
<comment type="caution">
    <text evidence="2">The sequence shown here is derived from an EMBL/GenBank/DDBJ whole genome shotgun (WGS) entry which is preliminary data.</text>
</comment>
<dbReference type="Proteomes" id="UP001174934">
    <property type="component" value="Unassembled WGS sequence"/>
</dbReference>
<dbReference type="SMART" id="SM00256">
    <property type="entry name" value="FBOX"/>
    <property type="match status" value="1"/>
</dbReference>
<keyword evidence="3" id="KW-1185">Reference proteome</keyword>
<dbReference type="PANTHER" id="PTHR38926:SF5">
    <property type="entry name" value="F-BOX AND LEUCINE-RICH REPEAT PROTEIN 6"/>
    <property type="match status" value="1"/>
</dbReference>
<protein>
    <recommendedName>
        <fullName evidence="1">F-box domain-containing protein</fullName>
    </recommendedName>
</protein>
<dbReference type="InterPro" id="IPR036047">
    <property type="entry name" value="F-box-like_dom_sf"/>
</dbReference>
<evidence type="ECO:0000313" key="3">
    <source>
        <dbReference type="Proteomes" id="UP001174934"/>
    </source>
</evidence>
<dbReference type="PANTHER" id="PTHR38926">
    <property type="entry name" value="F-BOX DOMAIN CONTAINING PROTEIN, EXPRESSED"/>
    <property type="match status" value="1"/>
</dbReference>
<dbReference type="SUPFAM" id="SSF52047">
    <property type="entry name" value="RNI-like"/>
    <property type="match status" value="1"/>
</dbReference>
<sequence length="707" mass="79605">MNMTDSAGMGDDAAMQAKIKSKLDDGRTCMKERVYTTALTLLMKAASMCPCSPASHGKDKSCNILQCAAAVKDADPDALYHVARGPCSCGFQWPSCTRPLHIQAVDTLAECLERARHYLAAFSTALGLVRLDPASAVGYCRVAKILRYLLRCHQNQDLTVDRSLAVIIRDAGLASANELRGLITLFIKSGLHNTQKYRHSPDDKYHIILRKMAHNLNMAESLRDPIQKLPAELLGIIFSYLDTADLCRCTRVNKLWKQVVLSDKMLWRHIRMRRPKNPGRYFANFLKSHTEARSLVIDDMCDFSLTETKLRSIALFLPRLERLCLSSSKSFLDMRFPTKPLGTPGINLKMLTQLSLISIPEHNFQTVRQLIHLTHASLEVLDIKPITHDIEEAFMLDPMPKLKRLRIIGNSTNSNTRIIEMQAIANGSPNLEHLHLDGLYIVWSPHLDWNQRKRWPALRSLYLGERMDGQSTWVHIDGGTGQRVGPIPLNSSMQSIEILYANDRFIEDILFVPQAERSSPQVFIINEMSPPSEWIDYPNLEVFRCRTSIRPSLLQRVIGSAAKNGTLRVLEVTATSNGVLAFPHCVGDIRDPADELAFAASEHVHTLGMYQFNWAAADNHYSVFNGQPFLDLLNLFPNAETIAAYPGKHANTAPFLMKLIAHPQTKAVYQENLEGVEWDEACKLAKKNGVQLYHQPKFRPGGWPLVE</sequence>
<reference evidence="2" key="1">
    <citation type="submission" date="2023-06" db="EMBL/GenBank/DDBJ databases">
        <title>Genome-scale phylogeny and comparative genomics of the fungal order Sordariales.</title>
        <authorList>
            <consortium name="Lawrence Berkeley National Laboratory"/>
            <person name="Hensen N."/>
            <person name="Bonometti L."/>
            <person name="Westerberg I."/>
            <person name="Brannstrom I.O."/>
            <person name="Guillou S."/>
            <person name="Cros-Aarteil S."/>
            <person name="Calhoun S."/>
            <person name="Haridas S."/>
            <person name="Kuo A."/>
            <person name="Mondo S."/>
            <person name="Pangilinan J."/>
            <person name="Riley R."/>
            <person name="LaButti K."/>
            <person name="Andreopoulos B."/>
            <person name="Lipzen A."/>
            <person name="Chen C."/>
            <person name="Yanf M."/>
            <person name="Daum C."/>
            <person name="Ng V."/>
            <person name="Clum A."/>
            <person name="Steindorff A."/>
            <person name="Ohm R."/>
            <person name="Martin F."/>
            <person name="Silar P."/>
            <person name="Natvig D."/>
            <person name="Lalanne C."/>
            <person name="Gautier V."/>
            <person name="Ament-velasquez S.L."/>
            <person name="Kruys A."/>
            <person name="Hutchinson M.I."/>
            <person name="Powell A.J."/>
            <person name="Barry K."/>
            <person name="Miller A.N."/>
            <person name="Grigoriev I.V."/>
            <person name="Debuchy R."/>
            <person name="Gladieux P."/>
            <person name="Thoren M.H."/>
            <person name="Johannesson H."/>
        </authorList>
    </citation>
    <scope>NUCLEOTIDE SEQUENCE</scope>
    <source>
        <strain evidence="2">SMH3391-2</strain>
    </source>
</reference>
<organism evidence="2 3">
    <name type="scientific">Bombardia bombarda</name>
    <dbReference type="NCBI Taxonomy" id="252184"/>
    <lineage>
        <taxon>Eukaryota</taxon>
        <taxon>Fungi</taxon>
        <taxon>Dikarya</taxon>
        <taxon>Ascomycota</taxon>
        <taxon>Pezizomycotina</taxon>
        <taxon>Sordariomycetes</taxon>
        <taxon>Sordariomycetidae</taxon>
        <taxon>Sordariales</taxon>
        <taxon>Lasiosphaeriaceae</taxon>
        <taxon>Bombardia</taxon>
    </lineage>
</organism>
<name>A0AA40CEA7_9PEZI</name>
<dbReference type="AlphaFoldDB" id="A0AA40CEA7"/>
<dbReference type="Pfam" id="PF12937">
    <property type="entry name" value="F-box-like"/>
    <property type="match status" value="1"/>
</dbReference>
<gene>
    <name evidence="2" type="ORF">B0T17DRAFT_38050</name>
</gene>
<dbReference type="PROSITE" id="PS50181">
    <property type="entry name" value="FBOX"/>
    <property type="match status" value="1"/>
</dbReference>
<proteinExistence type="predicted"/>
<accession>A0AA40CEA7</accession>
<evidence type="ECO:0000313" key="2">
    <source>
        <dbReference type="EMBL" id="KAK0635317.1"/>
    </source>
</evidence>
<dbReference type="EMBL" id="JAULSR010000001">
    <property type="protein sequence ID" value="KAK0635317.1"/>
    <property type="molecule type" value="Genomic_DNA"/>
</dbReference>
<dbReference type="InterPro" id="IPR032675">
    <property type="entry name" value="LRR_dom_sf"/>
</dbReference>
<dbReference type="Gene3D" id="1.20.1280.50">
    <property type="match status" value="1"/>
</dbReference>
<dbReference type="Gene3D" id="3.80.10.10">
    <property type="entry name" value="Ribonuclease Inhibitor"/>
    <property type="match status" value="1"/>
</dbReference>
<feature type="domain" description="F-box" evidence="1">
    <location>
        <begin position="223"/>
        <end position="270"/>
    </location>
</feature>
<dbReference type="SUPFAM" id="SSF81383">
    <property type="entry name" value="F-box domain"/>
    <property type="match status" value="1"/>
</dbReference>
<evidence type="ECO:0000259" key="1">
    <source>
        <dbReference type="PROSITE" id="PS50181"/>
    </source>
</evidence>